<comment type="caution">
    <text evidence="3">The sequence shown here is derived from an EMBL/GenBank/DDBJ whole genome shotgun (WGS) entry which is preliminary data.</text>
</comment>
<dbReference type="SUPFAM" id="SSF57667">
    <property type="entry name" value="beta-beta-alpha zinc fingers"/>
    <property type="match status" value="1"/>
</dbReference>
<evidence type="ECO:0000256" key="1">
    <source>
        <dbReference type="SAM" id="MobiDB-lite"/>
    </source>
</evidence>
<dbReference type="InterPro" id="IPR036236">
    <property type="entry name" value="Znf_C2H2_sf"/>
</dbReference>
<name>A0A200R0D4_MACCD</name>
<dbReference type="Gene3D" id="3.30.160.60">
    <property type="entry name" value="Classic Zinc Finger"/>
    <property type="match status" value="1"/>
</dbReference>
<feature type="region of interest" description="Disordered" evidence="1">
    <location>
        <begin position="158"/>
        <end position="226"/>
    </location>
</feature>
<dbReference type="InParanoid" id="A0A200R0D4"/>
<dbReference type="GO" id="GO:0003676">
    <property type="term" value="F:nucleic acid binding"/>
    <property type="evidence" value="ECO:0007669"/>
    <property type="project" value="InterPro"/>
</dbReference>
<evidence type="ECO:0000313" key="3">
    <source>
        <dbReference type="EMBL" id="OVA16120.1"/>
    </source>
</evidence>
<dbReference type="PANTHER" id="PTHR47487:SF12">
    <property type="entry name" value="GLUTENIN, HIGH MOLECULAR WEIGHT SUBUNIT DX5-LIKE"/>
    <property type="match status" value="1"/>
</dbReference>
<dbReference type="InterPro" id="IPR013087">
    <property type="entry name" value="Znf_C2H2_type"/>
</dbReference>
<dbReference type="Pfam" id="PF12874">
    <property type="entry name" value="zf-met"/>
    <property type="match status" value="1"/>
</dbReference>
<feature type="compositionally biased region" description="Acidic residues" evidence="1">
    <location>
        <begin position="1"/>
        <end position="14"/>
    </location>
</feature>
<dbReference type="AlphaFoldDB" id="A0A200R0D4"/>
<sequence>MVEQSEVAEADETEATTRKRKMDRFDTGRRGLKSKLRGGRGGKRMRMVEQQRPSRHVEPPKEAVPIICDLCNVKCDTQAVFDCHLAGKKHLSKLKRFQGHQAMYGPVGLQALYPPNPNTQSIFVPQVQHHQQPIYIPPQQQMMAYGPPQGQQIAAAAAASEPKVSLDSEMQQGPQVTPGGGQLAGSVEPEGQQQGAAAATLEQEGQQTVGTTSQNGVSESEVKVVTDPPLQQQSVVVPSSEDAELASQTSNVVVSKIEYGVSSSSSENVTLPGHEMKTEQKHIEYSIKSEGPAAEEPKEQEMECGVDEKRDQQKPSWWRLLPVCGSGWSPGPLGWVPSPIKTSSMVLPCVLFNIIQT</sequence>
<evidence type="ECO:0000313" key="4">
    <source>
        <dbReference type="Proteomes" id="UP000195402"/>
    </source>
</evidence>
<dbReference type="InterPro" id="IPR003604">
    <property type="entry name" value="Matrin/U1-like-C_Znf_C2H2"/>
</dbReference>
<keyword evidence="4" id="KW-1185">Reference proteome</keyword>
<reference evidence="3 4" key="1">
    <citation type="journal article" date="2017" name="Mol. Plant">
        <title>The Genome of Medicinal Plant Macleaya cordata Provides New Insights into Benzylisoquinoline Alkaloids Metabolism.</title>
        <authorList>
            <person name="Liu X."/>
            <person name="Liu Y."/>
            <person name="Huang P."/>
            <person name="Ma Y."/>
            <person name="Qing Z."/>
            <person name="Tang Q."/>
            <person name="Cao H."/>
            <person name="Cheng P."/>
            <person name="Zheng Y."/>
            <person name="Yuan Z."/>
            <person name="Zhou Y."/>
            <person name="Liu J."/>
            <person name="Tang Z."/>
            <person name="Zhuo Y."/>
            <person name="Zhang Y."/>
            <person name="Yu L."/>
            <person name="Huang J."/>
            <person name="Yang P."/>
            <person name="Peng Q."/>
            <person name="Zhang J."/>
            <person name="Jiang W."/>
            <person name="Zhang Z."/>
            <person name="Lin K."/>
            <person name="Ro D.K."/>
            <person name="Chen X."/>
            <person name="Xiong X."/>
            <person name="Shang Y."/>
            <person name="Huang S."/>
            <person name="Zeng J."/>
        </authorList>
    </citation>
    <scope>NUCLEOTIDE SEQUENCE [LARGE SCALE GENOMIC DNA]</scope>
    <source>
        <strain evidence="4">cv. BLH2017</strain>
        <tissue evidence="3">Root</tissue>
    </source>
</reference>
<feature type="compositionally biased region" description="Low complexity" evidence="1">
    <location>
        <begin position="190"/>
        <end position="208"/>
    </location>
</feature>
<dbReference type="GO" id="GO:0008270">
    <property type="term" value="F:zinc ion binding"/>
    <property type="evidence" value="ECO:0007669"/>
    <property type="project" value="InterPro"/>
</dbReference>
<dbReference type="SMART" id="SM00451">
    <property type="entry name" value="ZnF_U1"/>
    <property type="match status" value="1"/>
</dbReference>
<proteinExistence type="predicted"/>
<dbReference type="EMBL" id="MVGT01000658">
    <property type="protein sequence ID" value="OVA16120.1"/>
    <property type="molecule type" value="Genomic_DNA"/>
</dbReference>
<dbReference type="Proteomes" id="UP000195402">
    <property type="component" value="Unassembled WGS sequence"/>
</dbReference>
<dbReference type="STRING" id="56857.A0A200R0D4"/>
<feature type="domain" description="U1-type" evidence="2">
    <location>
        <begin position="63"/>
        <end position="97"/>
    </location>
</feature>
<organism evidence="3 4">
    <name type="scientific">Macleaya cordata</name>
    <name type="common">Five-seeded plume-poppy</name>
    <name type="synonym">Bocconia cordata</name>
    <dbReference type="NCBI Taxonomy" id="56857"/>
    <lineage>
        <taxon>Eukaryota</taxon>
        <taxon>Viridiplantae</taxon>
        <taxon>Streptophyta</taxon>
        <taxon>Embryophyta</taxon>
        <taxon>Tracheophyta</taxon>
        <taxon>Spermatophyta</taxon>
        <taxon>Magnoliopsida</taxon>
        <taxon>Ranunculales</taxon>
        <taxon>Papaveraceae</taxon>
        <taxon>Papaveroideae</taxon>
        <taxon>Macleaya</taxon>
    </lineage>
</organism>
<accession>A0A200R0D4</accession>
<protein>
    <submittedName>
        <fullName evidence="3">Zinc finger protein</fullName>
    </submittedName>
</protein>
<gene>
    <name evidence="3" type="ORF">BVC80_8145g7</name>
</gene>
<dbReference type="PANTHER" id="PTHR47487">
    <property type="entry name" value="OS06G0651300 PROTEIN-RELATED"/>
    <property type="match status" value="1"/>
</dbReference>
<feature type="compositionally biased region" description="Basic residues" evidence="1">
    <location>
        <begin position="30"/>
        <end position="45"/>
    </location>
</feature>
<feature type="compositionally biased region" description="Polar residues" evidence="1">
    <location>
        <begin position="209"/>
        <end position="218"/>
    </location>
</feature>
<evidence type="ECO:0000259" key="2">
    <source>
        <dbReference type="SMART" id="SM00451"/>
    </source>
</evidence>
<dbReference type="OrthoDB" id="434647at2759"/>
<feature type="region of interest" description="Disordered" evidence="1">
    <location>
        <begin position="1"/>
        <end position="58"/>
    </location>
</feature>